<dbReference type="EMBL" id="MFMC01000014">
    <property type="protein sequence ID" value="OGG77514.1"/>
    <property type="molecule type" value="Genomic_DNA"/>
</dbReference>
<sequence>MKRNVLTASLLLGVVFVGTLSPFIYRGNSIALNTVSAAATCANKAQYVGQQATGYNAIDPKLLREPPPQDTAYACALFGGGGYAYFDANDTFLGKTLGGPLQNKYTCDANNNCKPKSVDCSTTWDKMTNPGTCLMRSALSWLGTGLIWLGVTLATIAAGIFEATLKYTIIELGKYLGLIKSGIDVGWTALRDIANIIIIGLFVFIAVNIILGVKDFGDKKKVARVLIVAVLINFSLLFTKVIVDASNFTAYQFYNQMVRGIDQNSKNNLNQTAQVIPGTESSKQAALTGSGIAGKFMKLLGVEGVAGTDQKKLGEIAENNKDALTALGYGFLSFIFLTAVAFVLLYGAFLMISRAVLIIFLMLTSAVAFASWLIPQQYVQGGFAKWWESLLKAAFFAPILMALLWITVVVSESFEKAFGGKGVLGSLATDPSNPAHILALLSFVFILGLLFAAFATASSFSKTISGFRFAQAGVGGALFTSLGGASRLLGLAGRGSIGALSASTFRWMRDNRLASGPDSTWGTRMQARAYRWMGQRTFDPMAVKSARGLTQRLGGMMLGGDEIGKGGFIGVKQRQAKAAEELARAMRPSEASRDALATAARASEQAAINAQHGALTRGEAAHVDPGGRGAERAGAEEENRVRDTQQAERAARSTAQATVEAARQQITTEEDRQRTMEESYANEIQSTQQSRIDAAQKAARVAELEEERSSARAGFERIISQRTQDLQAHEAALEPLNRRVEQLDRQASRAGEDMTHATEQYAQAHLDNIERDRRALDRETPERLRGAEQQARAPYEVRALAEQIVSNKITPFRQAIRAELGGAIEQHNLEQAVAAFARAQRAAQGPPAPAPAPVVPPAGP</sequence>
<evidence type="ECO:0000256" key="2">
    <source>
        <dbReference type="SAM" id="MobiDB-lite"/>
    </source>
</evidence>
<feature type="transmembrane region" description="Helical" evidence="3">
    <location>
        <begin position="225"/>
        <end position="243"/>
    </location>
</feature>
<feature type="transmembrane region" description="Helical" evidence="3">
    <location>
        <begin position="326"/>
        <end position="348"/>
    </location>
</feature>
<accession>A0A1F6EV93</accession>
<feature type="compositionally biased region" description="Polar residues" evidence="2">
    <location>
        <begin position="682"/>
        <end position="691"/>
    </location>
</feature>
<evidence type="ECO:0000256" key="3">
    <source>
        <dbReference type="SAM" id="Phobius"/>
    </source>
</evidence>
<evidence type="ECO:0000256" key="1">
    <source>
        <dbReference type="SAM" id="Coils"/>
    </source>
</evidence>
<evidence type="ECO:0000313" key="5">
    <source>
        <dbReference type="Proteomes" id="UP000177215"/>
    </source>
</evidence>
<feature type="transmembrane region" description="Helical" evidence="3">
    <location>
        <begin position="394"/>
        <end position="414"/>
    </location>
</feature>
<feature type="transmembrane region" description="Helical" evidence="3">
    <location>
        <begin position="435"/>
        <end position="455"/>
    </location>
</feature>
<dbReference type="Proteomes" id="UP000177215">
    <property type="component" value="Unassembled WGS sequence"/>
</dbReference>
<reference evidence="4 5" key="1">
    <citation type="journal article" date="2016" name="Nat. Commun.">
        <title>Thousands of microbial genomes shed light on interconnected biogeochemical processes in an aquifer system.</title>
        <authorList>
            <person name="Anantharaman K."/>
            <person name="Brown C.T."/>
            <person name="Hug L.A."/>
            <person name="Sharon I."/>
            <person name="Castelle C.J."/>
            <person name="Probst A.J."/>
            <person name="Thomas B.C."/>
            <person name="Singh A."/>
            <person name="Wilkins M.J."/>
            <person name="Karaoz U."/>
            <person name="Brodie E.L."/>
            <person name="Williams K.H."/>
            <person name="Hubbard S.S."/>
            <person name="Banfield J.F."/>
        </authorList>
    </citation>
    <scope>NUCLEOTIDE SEQUENCE [LARGE SCALE GENOMIC DNA]</scope>
</reference>
<comment type="caution">
    <text evidence="4">The sequence shown here is derived from an EMBL/GenBank/DDBJ whole genome shotgun (WGS) entry which is preliminary data.</text>
</comment>
<feature type="coiled-coil region" evidence="1">
    <location>
        <begin position="726"/>
        <end position="760"/>
    </location>
</feature>
<protein>
    <submittedName>
        <fullName evidence="4">Uncharacterized protein</fullName>
    </submittedName>
</protein>
<keyword evidence="3" id="KW-1133">Transmembrane helix</keyword>
<organism evidence="4 5">
    <name type="scientific">Candidatus Kaiserbacteria bacterium RIFCSPLOWO2_01_FULL_54_24</name>
    <dbReference type="NCBI Taxonomy" id="1798515"/>
    <lineage>
        <taxon>Bacteria</taxon>
        <taxon>Candidatus Kaiseribacteriota</taxon>
    </lineage>
</organism>
<feature type="region of interest" description="Disordered" evidence="2">
    <location>
        <begin position="839"/>
        <end position="860"/>
    </location>
</feature>
<feature type="transmembrane region" description="Helical" evidence="3">
    <location>
        <begin position="196"/>
        <end position="213"/>
    </location>
</feature>
<dbReference type="STRING" id="1798515.A3B35_01735"/>
<feature type="region of interest" description="Disordered" evidence="2">
    <location>
        <begin position="596"/>
        <end position="691"/>
    </location>
</feature>
<gene>
    <name evidence="4" type="ORF">A3B35_01735</name>
</gene>
<feature type="transmembrane region" description="Helical" evidence="3">
    <location>
        <begin position="355"/>
        <end position="374"/>
    </location>
</feature>
<feature type="transmembrane region" description="Helical" evidence="3">
    <location>
        <begin position="138"/>
        <end position="160"/>
    </location>
</feature>
<evidence type="ECO:0000313" key="4">
    <source>
        <dbReference type="EMBL" id="OGG77514.1"/>
    </source>
</evidence>
<keyword evidence="3" id="KW-0812">Transmembrane</keyword>
<feature type="compositionally biased region" description="Basic and acidic residues" evidence="2">
    <location>
        <begin position="629"/>
        <end position="651"/>
    </location>
</feature>
<name>A0A1F6EV93_9BACT</name>
<keyword evidence="1" id="KW-0175">Coiled coil</keyword>
<keyword evidence="3" id="KW-0472">Membrane</keyword>
<proteinExistence type="predicted"/>
<feature type="compositionally biased region" description="Pro residues" evidence="2">
    <location>
        <begin position="846"/>
        <end position="860"/>
    </location>
</feature>
<dbReference type="AlphaFoldDB" id="A0A1F6EV93"/>